<sequence>MRKLFQSLCSSSVILMSELVHRGREIVHCAMAARSKALEKITKGQQFVFLVVVNTLDVATPPPPTPLSPFSFGYTSGQSLAFLCRNKTSASLWIVLWSNTFFRFL</sequence>
<organism evidence="1 2">
    <name type="scientific">Elysia crispata</name>
    <name type="common">lettuce slug</name>
    <dbReference type="NCBI Taxonomy" id="231223"/>
    <lineage>
        <taxon>Eukaryota</taxon>
        <taxon>Metazoa</taxon>
        <taxon>Spiralia</taxon>
        <taxon>Lophotrochozoa</taxon>
        <taxon>Mollusca</taxon>
        <taxon>Gastropoda</taxon>
        <taxon>Heterobranchia</taxon>
        <taxon>Euthyneura</taxon>
        <taxon>Panpulmonata</taxon>
        <taxon>Sacoglossa</taxon>
        <taxon>Placobranchoidea</taxon>
        <taxon>Plakobranchidae</taxon>
        <taxon>Elysia</taxon>
    </lineage>
</organism>
<protein>
    <submittedName>
        <fullName evidence="1">Uncharacterized protein</fullName>
    </submittedName>
</protein>
<dbReference type="Proteomes" id="UP001283361">
    <property type="component" value="Unassembled WGS sequence"/>
</dbReference>
<name>A0AAE0ZH88_9GAST</name>
<accession>A0AAE0ZH88</accession>
<dbReference type="AlphaFoldDB" id="A0AAE0ZH88"/>
<reference evidence="1" key="1">
    <citation type="journal article" date="2023" name="G3 (Bethesda)">
        <title>A reference genome for the long-term kleptoplast-retaining sea slug Elysia crispata morphotype clarki.</title>
        <authorList>
            <person name="Eastman K.E."/>
            <person name="Pendleton A.L."/>
            <person name="Shaikh M.A."/>
            <person name="Suttiyut T."/>
            <person name="Ogas R."/>
            <person name="Tomko P."/>
            <person name="Gavelis G."/>
            <person name="Widhalm J.R."/>
            <person name="Wisecaver J.H."/>
        </authorList>
    </citation>
    <scope>NUCLEOTIDE SEQUENCE</scope>
    <source>
        <strain evidence="1">ECLA1</strain>
    </source>
</reference>
<comment type="caution">
    <text evidence="1">The sequence shown here is derived from an EMBL/GenBank/DDBJ whole genome shotgun (WGS) entry which is preliminary data.</text>
</comment>
<keyword evidence="2" id="KW-1185">Reference proteome</keyword>
<dbReference type="EMBL" id="JAWDGP010003948">
    <property type="protein sequence ID" value="KAK3769282.1"/>
    <property type="molecule type" value="Genomic_DNA"/>
</dbReference>
<evidence type="ECO:0000313" key="1">
    <source>
        <dbReference type="EMBL" id="KAK3769282.1"/>
    </source>
</evidence>
<proteinExistence type="predicted"/>
<gene>
    <name evidence="1" type="ORF">RRG08_026826</name>
</gene>
<evidence type="ECO:0000313" key="2">
    <source>
        <dbReference type="Proteomes" id="UP001283361"/>
    </source>
</evidence>